<keyword evidence="3" id="KW-1185">Reference proteome</keyword>
<organism evidence="2 3">
    <name type="scientific">Arabis nemorensis</name>
    <dbReference type="NCBI Taxonomy" id="586526"/>
    <lineage>
        <taxon>Eukaryota</taxon>
        <taxon>Viridiplantae</taxon>
        <taxon>Streptophyta</taxon>
        <taxon>Embryophyta</taxon>
        <taxon>Tracheophyta</taxon>
        <taxon>Spermatophyta</taxon>
        <taxon>Magnoliopsida</taxon>
        <taxon>eudicotyledons</taxon>
        <taxon>Gunneridae</taxon>
        <taxon>Pentapetalae</taxon>
        <taxon>rosids</taxon>
        <taxon>malvids</taxon>
        <taxon>Brassicales</taxon>
        <taxon>Brassicaceae</taxon>
        <taxon>Arabideae</taxon>
        <taxon>Arabis</taxon>
    </lineage>
</organism>
<gene>
    <name evidence="2" type="ORF">ANE_LOCUS10047</name>
</gene>
<accession>A0A565BD67</accession>
<dbReference type="PANTHER" id="PTHR15327">
    <property type="entry name" value="MICROFIBRIL-ASSOCIATED PROTEIN"/>
    <property type="match status" value="1"/>
</dbReference>
<dbReference type="InterPro" id="IPR009730">
    <property type="entry name" value="MFAP1_C"/>
</dbReference>
<reference evidence="2" key="1">
    <citation type="submission" date="2019-07" db="EMBL/GenBank/DDBJ databases">
        <authorList>
            <person name="Dittberner H."/>
        </authorList>
    </citation>
    <scope>NUCLEOTIDE SEQUENCE [LARGE SCALE GENOMIC DNA]</scope>
</reference>
<protein>
    <recommendedName>
        <fullName evidence="1">Micro-fibrillar-associated protein 1 C-terminal domain-containing protein</fullName>
    </recommendedName>
</protein>
<proteinExistence type="predicted"/>
<feature type="domain" description="Micro-fibrillar-associated protein 1 C-terminal" evidence="1">
    <location>
        <begin position="1"/>
        <end position="60"/>
    </location>
</feature>
<sequence length="98" mass="11482">MQRYYHKGAFFQEDDIFQRDFSAPTGEDKLDISKLHKILQVKKFGHSGRTKWTHLLNEDTTGKGNQWTLIDPLCEKYKRMAGMDALIVLLQNQRGARR</sequence>
<dbReference type="InterPro" id="IPR033194">
    <property type="entry name" value="MFAP1"/>
</dbReference>
<evidence type="ECO:0000313" key="2">
    <source>
        <dbReference type="EMBL" id="VVA99602.1"/>
    </source>
</evidence>
<name>A0A565BD67_9BRAS</name>
<evidence type="ECO:0000259" key="1">
    <source>
        <dbReference type="Pfam" id="PF06991"/>
    </source>
</evidence>
<dbReference type="Pfam" id="PF06991">
    <property type="entry name" value="MFAP1"/>
    <property type="match status" value="1"/>
</dbReference>
<dbReference type="EMBL" id="CABITT030000003">
    <property type="protein sequence ID" value="VVA99602.1"/>
    <property type="molecule type" value="Genomic_DNA"/>
</dbReference>
<dbReference type="AlphaFoldDB" id="A0A565BD67"/>
<dbReference type="Proteomes" id="UP000489600">
    <property type="component" value="Unassembled WGS sequence"/>
</dbReference>
<dbReference type="OrthoDB" id="1111734at2759"/>
<comment type="caution">
    <text evidence="2">The sequence shown here is derived from an EMBL/GenBank/DDBJ whole genome shotgun (WGS) entry which is preliminary data.</text>
</comment>
<evidence type="ECO:0000313" key="3">
    <source>
        <dbReference type="Proteomes" id="UP000489600"/>
    </source>
</evidence>